<dbReference type="Proteomes" id="UP000438991">
    <property type="component" value="Unassembled WGS sequence"/>
</dbReference>
<keyword evidence="1" id="KW-0732">Signal</keyword>
<dbReference type="InterPro" id="IPR006311">
    <property type="entry name" value="TAT_signal"/>
</dbReference>
<proteinExistence type="predicted"/>
<dbReference type="EMBL" id="WNKV01000010">
    <property type="protein sequence ID" value="MTW17389.1"/>
    <property type="molecule type" value="Genomic_DNA"/>
</dbReference>
<evidence type="ECO:0000256" key="1">
    <source>
        <dbReference type="SAM" id="SignalP"/>
    </source>
</evidence>
<gene>
    <name evidence="2" type="ORF">GJ689_14370</name>
</gene>
<dbReference type="AlphaFoldDB" id="A0A327KCK9"/>
<comment type="caution">
    <text evidence="2">The sequence shown here is derived from an EMBL/GenBank/DDBJ whole genome shotgun (WGS) entry which is preliminary data.</text>
</comment>
<accession>A0A327KCK9</accession>
<sequence>MTFSRRQYLRNTLGLGAAAALGGRHAVPSAFAAVHDASKESQYKLFEKFKGNVVLIPGKYSGTVSALDLSVPETLAWYNYGLAGVDMPIPHHIAAAPSADPYKSFDFYQTMQPPGSPYVNENSPEWRTRGDFKMFKMRYDGSGTQNSIQVVSDISAETGMALGVHVSIGVGPNARRYVAFADGQKDMVLITTLDDTPKIVKAFRVDYDPVARQINISHVFPDSSTGKFDYQGRKGMKTSHEAMLGEELMPADPTAVFVDAFTWHPDMPLGAILIRRQGCCAIVNTETWEPVALLSTAKGAPDNFPLVKQSGYTWTFSVPSVLTPLHEAGFLTNGKYFLACNNVLQNNIAVYRSEDPDPKKWKKEAFVEGFGNKYLPLHMGNVPDSRWAFFTIWARKPNNGYICKVDPKTWQMVAKWDTGPDPHTCDCTVDGQYITTVYSGNQGGQSGLVVIHADSDEIVARLPSPAGQHDHVVVPESWEGMKASRSTSV</sequence>
<dbReference type="PROSITE" id="PS51318">
    <property type="entry name" value="TAT"/>
    <property type="match status" value="1"/>
</dbReference>
<dbReference type="InterPro" id="IPR011048">
    <property type="entry name" value="Haem_d1_sf"/>
</dbReference>
<reference evidence="2 3" key="1">
    <citation type="submission" date="2019-11" db="EMBL/GenBank/DDBJ databases">
        <title>Whole-genome sequence of Rhodoplanes serenus DSM 18633, type strain.</title>
        <authorList>
            <person name="Kyndt J.A."/>
            <person name="Meyer T.E."/>
        </authorList>
    </citation>
    <scope>NUCLEOTIDE SEQUENCE [LARGE SCALE GENOMIC DNA]</scope>
    <source>
        <strain evidence="2 3">DSM 18633</strain>
    </source>
</reference>
<evidence type="ECO:0000313" key="2">
    <source>
        <dbReference type="EMBL" id="MTW17389.1"/>
    </source>
</evidence>
<name>A0A327KCK9_9BRAD</name>
<feature type="chain" id="PRO_5041070750" evidence="1">
    <location>
        <begin position="33"/>
        <end position="489"/>
    </location>
</feature>
<evidence type="ECO:0000313" key="3">
    <source>
        <dbReference type="Proteomes" id="UP000438991"/>
    </source>
</evidence>
<organism evidence="2 3">
    <name type="scientific">Rhodoplanes serenus</name>
    <dbReference type="NCBI Taxonomy" id="200615"/>
    <lineage>
        <taxon>Bacteria</taxon>
        <taxon>Pseudomonadati</taxon>
        <taxon>Pseudomonadota</taxon>
        <taxon>Alphaproteobacteria</taxon>
        <taxon>Hyphomicrobiales</taxon>
        <taxon>Nitrobacteraceae</taxon>
        <taxon>Rhodoplanes</taxon>
    </lineage>
</organism>
<protein>
    <submittedName>
        <fullName evidence="2">Uncharacterized protein</fullName>
    </submittedName>
</protein>
<feature type="signal peptide" evidence="1">
    <location>
        <begin position="1"/>
        <end position="32"/>
    </location>
</feature>
<dbReference type="SUPFAM" id="SSF51004">
    <property type="entry name" value="C-terminal (heme d1) domain of cytochrome cd1-nitrite reductase"/>
    <property type="match status" value="1"/>
</dbReference>